<evidence type="ECO:0000313" key="23">
    <source>
        <dbReference type="Proteomes" id="UP001302676"/>
    </source>
</evidence>
<evidence type="ECO:0000256" key="12">
    <source>
        <dbReference type="ARBA" id="ARBA00022842"/>
    </source>
</evidence>
<feature type="transmembrane region" description="Helical" evidence="21">
    <location>
        <begin position="718"/>
        <end position="741"/>
    </location>
</feature>
<feature type="compositionally biased region" description="Low complexity" evidence="20">
    <location>
        <begin position="1141"/>
        <end position="1160"/>
    </location>
</feature>
<feature type="transmembrane region" description="Helical" evidence="21">
    <location>
        <begin position="358"/>
        <end position="378"/>
    </location>
</feature>
<evidence type="ECO:0000256" key="19">
    <source>
        <dbReference type="PROSITE-ProRule" id="PRU00221"/>
    </source>
</evidence>
<comment type="similarity">
    <text evidence="4">Belongs to the glycosyltransferase 4 family.</text>
</comment>
<feature type="region of interest" description="Disordered" evidence="20">
    <location>
        <begin position="87"/>
        <end position="109"/>
    </location>
</feature>
<evidence type="ECO:0000256" key="6">
    <source>
        <dbReference type="ARBA" id="ARBA00017659"/>
    </source>
</evidence>
<dbReference type="PANTHER" id="PTHR10571">
    <property type="entry name" value="UDP-N-ACETYLGLUCOSAMINE--DOLICHYL-PHOSPHATE N-ACETYLGLUCOSAMINEPHOSPHOTRANSFERASE"/>
    <property type="match status" value="1"/>
</dbReference>
<evidence type="ECO:0000256" key="1">
    <source>
        <dbReference type="ARBA" id="ARBA00001946"/>
    </source>
</evidence>
<evidence type="ECO:0000256" key="18">
    <source>
        <dbReference type="ARBA" id="ARBA00045078"/>
    </source>
</evidence>
<evidence type="ECO:0000256" key="3">
    <source>
        <dbReference type="ARBA" id="ARBA00004922"/>
    </source>
</evidence>
<gene>
    <name evidence="22" type="ORF">C8A04DRAFT_35369</name>
</gene>
<dbReference type="Pfam" id="PF00400">
    <property type="entry name" value="WD40"/>
    <property type="match status" value="1"/>
</dbReference>
<comment type="catalytic activity">
    <reaction evidence="18">
        <text>a di-trans,poly-cis-dolichyl phosphate + UDP-N-acetyl-alpha-D-glucosamine = an N-acetyl-alpha-D-glucosaminyl-diphospho-di-trans,poly-cis-dolichol + UMP</text>
        <dbReference type="Rhea" id="RHEA:13289"/>
        <dbReference type="Rhea" id="RHEA-COMP:19498"/>
        <dbReference type="Rhea" id="RHEA-COMP:19507"/>
        <dbReference type="ChEBI" id="CHEBI:57683"/>
        <dbReference type="ChEBI" id="CHEBI:57705"/>
        <dbReference type="ChEBI" id="CHEBI:57865"/>
        <dbReference type="ChEBI" id="CHEBI:58427"/>
        <dbReference type="EC" id="2.7.8.15"/>
    </reaction>
    <physiologicalReaction direction="left-to-right" evidence="18">
        <dbReference type="Rhea" id="RHEA:13290"/>
    </physiologicalReaction>
</comment>
<evidence type="ECO:0000256" key="14">
    <source>
        <dbReference type="ARBA" id="ARBA00023136"/>
    </source>
</evidence>
<dbReference type="PANTHER" id="PTHR10571:SF0">
    <property type="entry name" value="UDP-N-ACETYLGLUCOSAMINE--DOLICHYL-PHOSPHATE N-ACETYLGLUCOSAMINEPHOSPHOTRANSFERASE"/>
    <property type="match status" value="1"/>
</dbReference>
<feature type="transmembrane region" description="Helical" evidence="21">
    <location>
        <begin position="115"/>
        <end position="133"/>
    </location>
</feature>
<keyword evidence="10" id="KW-0479">Metal-binding</keyword>
<comment type="pathway">
    <text evidence="3">Protein modification; protein glycosylation.</text>
</comment>
<accession>A0AAN6V7H7</accession>
<dbReference type="SMART" id="SM00320">
    <property type="entry name" value="WD40"/>
    <property type="match status" value="3"/>
</dbReference>
<keyword evidence="13 21" id="KW-1133">Transmembrane helix</keyword>
<dbReference type="GO" id="GO:0046872">
    <property type="term" value="F:metal ion binding"/>
    <property type="evidence" value="ECO:0007669"/>
    <property type="project" value="UniProtKB-KW"/>
</dbReference>
<dbReference type="GO" id="GO:0016757">
    <property type="term" value="F:glycosyltransferase activity"/>
    <property type="evidence" value="ECO:0007669"/>
    <property type="project" value="UniProtKB-KW"/>
</dbReference>
<comment type="caution">
    <text evidence="22">The sequence shown here is derived from an EMBL/GenBank/DDBJ whole genome shotgun (WGS) entry which is preliminary data.</text>
</comment>
<dbReference type="EC" id="2.7.8.15" evidence="5"/>
<evidence type="ECO:0000256" key="8">
    <source>
        <dbReference type="ARBA" id="ARBA00022679"/>
    </source>
</evidence>
<evidence type="ECO:0000256" key="7">
    <source>
        <dbReference type="ARBA" id="ARBA00022676"/>
    </source>
</evidence>
<evidence type="ECO:0000256" key="17">
    <source>
        <dbReference type="ARBA" id="ARBA00044717"/>
    </source>
</evidence>
<feature type="compositionally biased region" description="Low complexity" evidence="20">
    <location>
        <begin position="1181"/>
        <end position="1200"/>
    </location>
</feature>
<protein>
    <recommendedName>
        <fullName evidence="6">UDP-N-acetylglucosamine--dolichyl-phosphate N-acetylglucosaminephosphotransferase</fullName>
        <ecNumber evidence="5">2.7.8.15</ecNumber>
    </recommendedName>
    <alternativeName>
        <fullName evidence="15">GlcNAc-1-P transferase</fullName>
    </alternativeName>
    <alternativeName>
        <fullName evidence="16">N-acetylglucosamine-1-phosphate transferase</fullName>
    </alternativeName>
</protein>
<dbReference type="RefSeq" id="XP_062639167.1">
    <property type="nucleotide sequence ID" value="XM_062783145.1"/>
</dbReference>
<feature type="compositionally biased region" description="Low complexity" evidence="20">
    <location>
        <begin position="795"/>
        <end position="807"/>
    </location>
</feature>
<evidence type="ECO:0000256" key="2">
    <source>
        <dbReference type="ARBA" id="ARBA00004477"/>
    </source>
</evidence>
<dbReference type="InterPro" id="IPR000715">
    <property type="entry name" value="Glycosyl_transferase_4"/>
</dbReference>
<dbReference type="InterPro" id="IPR036322">
    <property type="entry name" value="WD40_repeat_dom_sf"/>
</dbReference>
<feature type="compositionally biased region" description="Gly residues" evidence="20">
    <location>
        <begin position="930"/>
        <end position="953"/>
    </location>
</feature>
<feature type="transmembrane region" description="Helical" evidence="21">
    <location>
        <begin position="289"/>
        <end position="312"/>
    </location>
</feature>
<feature type="compositionally biased region" description="Low complexity" evidence="20">
    <location>
        <begin position="97"/>
        <end position="109"/>
    </location>
</feature>
<feature type="transmembrane region" description="Helical" evidence="21">
    <location>
        <begin position="428"/>
        <end position="446"/>
    </location>
</feature>
<dbReference type="CDD" id="cd06855">
    <property type="entry name" value="GT_GPT_euk"/>
    <property type="match status" value="1"/>
</dbReference>
<evidence type="ECO:0000256" key="5">
    <source>
        <dbReference type="ARBA" id="ARBA00013225"/>
    </source>
</evidence>
<dbReference type="GO" id="GO:0006488">
    <property type="term" value="P:dolichol-linked oligosaccharide biosynthetic process"/>
    <property type="evidence" value="ECO:0007669"/>
    <property type="project" value="InterPro"/>
</dbReference>
<keyword evidence="23" id="KW-1185">Reference proteome</keyword>
<organism evidence="22 23">
    <name type="scientific">Dichotomopilus funicola</name>
    <dbReference type="NCBI Taxonomy" id="1934379"/>
    <lineage>
        <taxon>Eukaryota</taxon>
        <taxon>Fungi</taxon>
        <taxon>Dikarya</taxon>
        <taxon>Ascomycota</taxon>
        <taxon>Pezizomycotina</taxon>
        <taxon>Sordariomycetes</taxon>
        <taxon>Sordariomycetidae</taxon>
        <taxon>Sordariales</taxon>
        <taxon>Chaetomiaceae</taxon>
        <taxon>Dichotomopilus</taxon>
    </lineage>
</organism>
<dbReference type="SUPFAM" id="SSF50978">
    <property type="entry name" value="WD40 repeat-like"/>
    <property type="match status" value="1"/>
</dbReference>
<evidence type="ECO:0000256" key="16">
    <source>
        <dbReference type="ARBA" id="ARBA00033238"/>
    </source>
</evidence>
<feature type="transmembrane region" description="Helical" evidence="21">
    <location>
        <begin position="398"/>
        <end position="416"/>
    </location>
</feature>
<evidence type="ECO:0000256" key="21">
    <source>
        <dbReference type="SAM" id="Phobius"/>
    </source>
</evidence>
<evidence type="ECO:0000313" key="22">
    <source>
        <dbReference type="EMBL" id="KAK4145796.1"/>
    </source>
</evidence>
<comment type="cofactor">
    <cofactor evidence="1">
        <name>Mg(2+)</name>
        <dbReference type="ChEBI" id="CHEBI:18420"/>
    </cofactor>
</comment>
<dbReference type="GeneID" id="87819758"/>
<dbReference type="Proteomes" id="UP001302676">
    <property type="component" value="Unassembled WGS sequence"/>
</dbReference>
<dbReference type="Pfam" id="PF00953">
    <property type="entry name" value="Glycos_transf_4"/>
    <property type="match status" value="1"/>
</dbReference>
<keyword evidence="19" id="KW-0853">WD repeat</keyword>
<dbReference type="PROSITE" id="PS50082">
    <property type="entry name" value="WD_REPEATS_2"/>
    <property type="match status" value="1"/>
</dbReference>
<feature type="transmembrane region" description="Helical" evidence="21">
    <location>
        <begin position="186"/>
        <end position="210"/>
    </location>
</feature>
<evidence type="ECO:0000256" key="20">
    <source>
        <dbReference type="SAM" id="MobiDB-lite"/>
    </source>
</evidence>
<name>A0AAN6V7H7_9PEZI</name>
<keyword evidence="7" id="KW-0328">Glycosyltransferase</keyword>
<sequence>MSLPGPRNPQAKPAPVSGSDLLCSMRDHTFVEFVDFPLSPRKPLHCSALSSLSRVSRSASRTSRTRLPYLRRGALRELNLVMARKRELHKENEPTMTSPSRSSSPSSTLSRTESLTLLSLTGACLTILTNAFLYEDDDTSKPLIVSLALSGLAFSATYALIRWLGPTFMRVGFKGVDMAKVNRREIPECMGAVCAAVYLLAIIVFIPFVFYKDVVAATSGGGNRDVVVSAVRTAGGMGDGIGQEVQGRFLHRFPHSKLSSYLSAIVSLQTVASLGLADDLFDIRWRHKFFIPAFAAIPLLVVYRVDFGVTSIVVPLQLQPFLGPLIDLGGLYYVYMAAVAIFSPNSINILAGINGIEVSQSLVIAALLAVNDALYLLFSPTSASGYPHPHPATDSHLFSLSFLLPFLAVSLALLCHNRYPARVFVGDTYCYFAGMVFVVVSILGHFSKTLLLLLLPQAFNFLYSTPQLFGLIPCPRHRLPRFNARTGLLEPSMTVWSEARQPRALVAWGLKVLGWVGLLKVVVEETEERGERFVETSNLTVLNLWLVWRGPLREDRLMVEITAAQAVVGALGLFVRHSMAGLVFREDNWALIAPPAEARGPRTQHHTSPSTSLYVHTVRTSPSTNTTTMSKAATFLVDPPAADDRPSFDTIHKHGHQDLVQAVAFNGHGDRCATGSVDGKIRVFNRHKDGSWRLCDTWGAHASEILEVGLIEFYLRRIGLGSIGIAFFLLSIQCIGLLQWLPTTIYPNLLASLGIEGRFKLWAEDPSAAPGRRFSESTRNGPLITIPSRSPHLHANGTSTPGAGAGAGASASNLGLGSSAPPVIHATGTTPAIGYADTTIINTPSATTAPSAKPAFETRNARSPYRSFSLKHLDDSRITYLALLSADGGLTVYENDRVENLAAFTLLDELSTTEDNTTTATPAGTDDTRGGGAATVGGGAGGTTGSAGAGTGPGRRPPATRGEETSFRVRFDPNPEVCYTALRAGVPSDALGLVVAAMDRVRVYRTRDTVRTALGVAAAWKGFYLAAEVRAGLHRGLVRDVAWAPGNIRGYDVVATACQDGFVRVFRLDVVLPEQEGGGQDYEEDEEGDEEDEDEDGELENGDGISKAGGGNRSRTRKPGPWSAARIKKHGAPRRTLPTGTTDSADDATTTTTAAANSSSGIRAGLDQTRGGGGGAGAGAGTNPTNPTDRTTTRTTTTTTRKPRQPSLLPGQVRHTITEISKLDCHRTPVWRVGFDDDGQILGSVGDEGKLICYRQKPDGAWAKSTEMAMVRMKMAEP</sequence>
<keyword evidence="8 22" id="KW-0808">Transferase</keyword>
<feature type="compositionally biased region" description="Acidic residues" evidence="20">
    <location>
        <begin position="1081"/>
        <end position="1101"/>
    </location>
</feature>
<evidence type="ECO:0000256" key="15">
    <source>
        <dbReference type="ARBA" id="ARBA00029567"/>
    </source>
</evidence>
<feature type="region of interest" description="Disordered" evidence="20">
    <location>
        <begin position="768"/>
        <end position="807"/>
    </location>
</feature>
<dbReference type="EMBL" id="MU853565">
    <property type="protein sequence ID" value="KAK4145796.1"/>
    <property type="molecule type" value="Genomic_DNA"/>
</dbReference>
<dbReference type="AlphaFoldDB" id="A0AAN6V7H7"/>
<feature type="region of interest" description="Disordered" evidence="20">
    <location>
        <begin position="1074"/>
        <end position="1208"/>
    </location>
</feature>
<proteinExistence type="inferred from homology"/>
<dbReference type="InterPro" id="IPR033895">
    <property type="entry name" value="GPT"/>
</dbReference>
<dbReference type="InterPro" id="IPR015943">
    <property type="entry name" value="WD40/YVTN_repeat-like_dom_sf"/>
</dbReference>
<feature type="region of interest" description="Disordered" evidence="20">
    <location>
        <begin position="913"/>
        <end position="966"/>
    </location>
</feature>
<keyword evidence="12" id="KW-0460">Magnesium</keyword>
<feature type="compositionally biased region" description="Gly residues" evidence="20">
    <location>
        <begin position="1170"/>
        <end position="1180"/>
    </location>
</feature>
<dbReference type="GO" id="GO:0003975">
    <property type="term" value="F:UDP-N-acetylglucosamine-dolichyl-phosphate N-acetylglucosaminephosphotransferase activity"/>
    <property type="evidence" value="ECO:0007669"/>
    <property type="project" value="UniProtKB-EC"/>
</dbReference>
<reference evidence="22" key="1">
    <citation type="journal article" date="2023" name="Mol. Phylogenet. Evol.">
        <title>Genome-scale phylogeny and comparative genomics of the fungal order Sordariales.</title>
        <authorList>
            <person name="Hensen N."/>
            <person name="Bonometti L."/>
            <person name="Westerberg I."/>
            <person name="Brannstrom I.O."/>
            <person name="Guillou S."/>
            <person name="Cros-Aarteil S."/>
            <person name="Calhoun S."/>
            <person name="Haridas S."/>
            <person name="Kuo A."/>
            <person name="Mondo S."/>
            <person name="Pangilinan J."/>
            <person name="Riley R."/>
            <person name="LaButti K."/>
            <person name="Andreopoulos B."/>
            <person name="Lipzen A."/>
            <person name="Chen C."/>
            <person name="Yan M."/>
            <person name="Daum C."/>
            <person name="Ng V."/>
            <person name="Clum A."/>
            <person name="Steindorff A."/>
            <person name="Ohm R.A."/>
            <person name="Martin F."/>
            <person name="Silar P."/>
            <person name="Natvig D.O."/>
            <person name="Lalanne C."/>
            <person name="Gautier V."/>
            <person name="Ament-Velasquez S.L."/>
            <person name="Kruys A."/>
            <person name="Hutchinson M.I."/>
            <person name="Powell A.J."/>
            <person name="Barry K."/>
            <person name="Miller A.N."/>
            <person name="Grigoriev I.V."/>
            <person name="Debuchy R."/>
            <person name="Gladieux P."/>
            <person name="Hiltunen Thoren M."/>
            <person name="Johannesson H."/>
        </authorList>
    </citation>
    <scope>NUCLEOTIDE SEQUENCE</scope>
    <source>
        <strain evidence="22">CBS 141.50</strain>
    </source>
</reference>
<keyword evidence="14 21" id="KW-0472">Membrane</keyword>
<comment type="subcellular location">
    <subcellularLocation>
        <location evidence="2">Endoplasmic reticulum membrane</location>
        <topology evidence="2">Multi-pass membrane protein</topology>
    </subcellularLocation>
</comment>
<keyword evidence="11" id="KW-0256">Endoplasmic reticulum</keyword>
<dbReference type="InterPro" id="IPR001680">
    <property type="entry name" value="WD40_rpt"/>
</dbReference>
<feature type="repeat" description="WD" evidence="19">
    <location>
        <begin position="653"/>
        <end position="685"/>
    </location>
</feature>
<reference evidence="22" key="2">
    <citation type="submission" date="2023-05" db="EMBL/GenBank/DDBJ databases">
        <authorList>
            <consortium name="Lawrence Berkeley National Laboratory"/>
            <person name="Steindorff A."/>
            <person name="Hensen N."/>
            <person name="Bonometti L."/>
            <person name="Westerberg I."/>
            <person name="Brannstrom I.O."/>
            <person name="Guillou S."/>
            <person name="Cros-Aarteil S."/>
            <person name="Calhoun S."/>
            <person name="Haridas S."/>
            <person name="Kuo A."/>
            <person name="Mondo S."/>
            <person name="Pangilinan J."/>
            <person name="Riley R."/>
            <person name="Labutti K."/>
            <person name="Andreopoulos B."/>
            <person name="Lipzen A."/>
            <person name="Chen C."/>
            <person name="Yanf M."/>
            <person name="Daum C."/>
            <person name="Ng V."/>
            <person name="Clum A."/>
            <person name="Ohm R."/>
            <person name="Martin F."/>
            <person name="Silar P."/>
            <person name="Natvig D."/>
            <person name="Lalanne C."/>
            <person name="Gautier V."/>
            <person name="Ament-Velasquez S.L."/>
            <person name="Kruys A."/>
            <person name="Hutchinson M.I."/>
            <person name="Powell A.J."/>
            <person name="Barry K."/>
            <person name="Miller A.N."/>
            <person name="Grigoriev I.V."/>
            <person name="Debuchy R."/>
            <person name="Gladieux P."/>
            <person name="Thoren M.H."/>
            <person name="Johannesson H."/>
        </authorList>
    </citation>
    <scope>NUCLEOTIDE SEQUENCE</scope>
    <source>
        <strain evidence="22">CBS 141.50</strain>
    </source>
</reference>
<dbReference type="Gene3D" id="2.130.10.10">
    <property type="entry name" value="YVTN repeat-like/Quinoprotein amine dehydrogenase"/>
    <property type="match status" value="1"/>
</dbReference>
<evidence type="ECO:0000256" key="4">
    <source>
        <dbReference type="ARBA" id="ARBA00009317"/>
    </source>
</evidence>
<evidence type="ECO:0000256" key="11">
    <source>
        <dbReference type="ARBA" id="ARBA00022824"/>
    </source>
</evidence>
<dbReference type="GO" id="GO:0005789">
    <property type="term" value="C:endoplasmic reticulum membrane"/>
    <property type="evidence" value="ECO:0007669"/>
    <property type="project" value="UniProtKB-SubCell"/>
</dbReference>
<comment type="function">
    <text evidence="17">UDP-N-acetylglucosamine--dolichyl-phosphate N-acetylglucosaminephosphotransferase that operates in the biosynthetic pathway of dolichol-linked oligosaccharides, the glycan precursors employed in protein asparagine (N)-glycosylation. The assembly of dolichol-linked oligosaccharides begins on the cytosolic side of the endoplasmic reticulum membrane and finishes in its lumen. The sequential addition of sugars to dolichol pyrophosphate produces dolichol-linked oligosaccharides containing fourteen sugars, including two GlcNAcs, nine mannoses and three glucoses. Once assembled, the oligosaccharide is transferred from the lipid to nascent proteins by oligosaccharyltransferases. Catalyzes the initial step of dolichol-linked oligosaccharide biosynthesis, transfering GlcNAc-1-P from cytosolic UDP-GlcNAc onto the carrier lipid dolichyl phosphate (P-dolichol), yielding GlcNAc-P-P-dolichol embedded in the cytoplasmic leaflet of the endoplasmic reticulum membrane.</text>
</comment>
<feature type="transmembrane region" description="Helical" evidence="21">
    <location>
        <begin position="145"/>
        <end position="165"/>
    </location>
</feature>
<feature type="transmembrane region" description="Helical" evidence="21">
    <location>
        <begin position="258"/>
        <end position="277"/>
    </location>
</feature>
<feature type="transmembrane region" description="Helical" evidence="21">
    <location>
        <begin position="332"/>
        <end position="351"/>
    </location>
</feature>
<evidence type="ECO:0000256" key="10">
    <source>
        <dbReference type="ARBA" id="ARBA00022723"/>
    </source>
</evidence>
<evidence type="ECO:0000256" key="13">
    <source>
        <dbReference type="ARBA" id="ARBA00022989"/>
    </source>
</evidence>
<evidence type="ECO:0000256" key="9">
    <source>
        <dbReference type="ARBA" id="ARBA00022692"/>
    </source>
</evidence>
<keyword evidence="9 21" id="KW-0812">Transmembrane</keyword>